<sequence>MLPRVFTCADQRIWRRAFSLIALGGLAVLSACAGPGKTSYNAPGSALNPWGPYIHEASDRFSVPQSWIRAVMQQESGGHQYMNGHLTRSVHGAVGLMQIKPDTYAQLAQRYRLGSDPYNPHDNIMAGTGYIRELYDRFGSPDFLGAYNCGPQCMENHRSRGAPLPGYARTYMAAITPHLNDPVPPSTLPVQTEPNLAPQQITPVQVVQNTTQPYGPASAPPLEDETLPPPSAGADSPAQQDDSATMQLAGDSTPQPAGYQPAAYRSVSSTPLAGPGIVWRSAGSGGNAIIQIGAFSTPARAMHAIALARQSSPALSHALNRVEKVTPTGRAPVWRTRLAGLPSGQTDTICSALRQQGLSCIAITP</sequence>
<feature type="region of interest" description="Disordered" evidence="3">
    <location>
        <begin position="210"/>
        <end position="262"/>
    </location>
</feature>
<comment type="similarity">
    <text evidence="1">Belongs to the transglycosylase Slt family.</text>
</comment>
<evidence type="ECO:0000256" key="1">
    <source>
        <dbReference type="ARBA" id="ARBA00007734"/>
    </source>
</evidence>
<evidence type="ECO:0000259" key="5">
    <source>
        <dbReference type="Pfam" id="PF01464"/>
    </source>
</evidence>
<name>A0A269XW38_9PROT</name>
<feature type="signal peptide" evidence="4">
    <location>
        <begin position="1"/>
        <end position="33"/>
    </location>
</feature>
<dbReference type="Pfam" id="PF01464">
    <property type="entry name" value="SLT"/>
    <property type="match status" value="1"/>
</dbReference>
<accession>A0A269XW38</accession>
<dbReference type="CDD" id="cd00254">
    <property type="entry name" value="LT-like"/>
    <property type="match status" value="1"/>
</dbReference>
<dbReference type="Proteomes" id="UP000216151">
    <property type="component" value="Unassembled WGS sequence"/>
</dbReference>
<dbReference type="SUPFAM" id="SSF53955">
    <property type="entry name" value="Lysozyme-like"/>
    <property type="match status" value="1"/>
</dbReference>
<evidence type="ECO:0000313" key="6">
    <source>
        <dbReference type="EMBL" id="PAK77502.1"/>
    </source>
</evidence>
<dbReference type="PANTHER" id="PTHR37423:SF2">
    <property type="entry name" value="MEMBRANE-BOUND LYTIC MUREIN TRANSGLYCOSYLASE C"/>
    <property type="match status" value="1"/>
</dbReference>
<dbReference type="InterPro" id="IPR023346">
    <property type="entry name" value="Lysozyme-like_dom_sf"/>
</dbReference>
<protein>
    <submittedName>
        <fullName evidence="6">Murein transglycosylase</fullName>
    </submittedName>
</protein>
<dbReference type="PANTHER" id="PTHR37423">
    <property type="entry name" value="SOLUBLE LYTIC MUREIN TRANSGLYCOSYLASE-RELATED"/>
    <property type="match status" value="1"/>
</dbReference>
<evidence type="ECO:0000256" key="4">
    <source>
        <dbReference type="SAM" id="SignalP"/>
    </source>
</evidence>
<dbReference type="OrthoDB" id="9801695at2"/>
<gene>
    <name evidence="6" type="ORF">B8X00_10575</name>
</gene>
<evidence type="ECO:0000256" key="2">
    <source>
        <dbReference type="ARBA" id="ARBA00009387"/>
    </source>
</evidence>
<comment type="caution">
    <text evidence="6">The sequence shown here is derived from an EMBL/GenBank/DDBJ whole genome shotgun (WGS) entry which is preliminary data.</text>
</comment>
<dbReference type="PROSITE" id="PS51257">
    <property type="entry name" value="PROKAR_LIPOPROTEIN"/>
    <property type="match status" value="1"/>
</dbReference>
<evidence type="ECO:0000313" key="7">
    <source>
        <dbReference type="Proteomes" id="UP000216151"/>
    </source>
</evidence>
<dbReference type="Gene3D" id="1.10.530.10">
    <property type="match status" value="1"/>
</dbReference>
<feature type="domain" description="Transglycosylase SLT" evidence="5">
    <location>
        <begin position="53"/>
        <end position="158"/>
    </location>
</feature>
<proteinExistence type="inferred from homology"/>
<evidence type="ECO:0000256" key="3">
    <source>
        <dbReference type="SAM" id="MobiDB-lite"/>
    </source>
</evidence>
<dbReference type="RefSeq" id="WP_095350138.1">
    <property type="nucleotide sequence ID" value="NZ_JBDNMF010000071.1"/>
</dbReference>
<feature type="compositionally biased region" description="Polar residues" evidence="3">
    <location>
        <begin position="237"/>
        <end position="255"/>
    </location>
</feature>
<organism evidence="6 7">
    <name type="scientific">Acetobacter fabarum</name>
    <dbReference type="NCBI Taxonomy" id="483199"/>
    <lineage>
        <taxon>Bacteria</taxon>
        <taxon>Pseudomonadati</taxon>
        <taxon>Pseudomonadota</taxon>
        <taxon>Alphaproteobacteria</taxon>
        <taxon>Acetobacterales</taxon>
        <taxon>Acetobacteraceae</taxon>
        <taxon>Acetobacter</taxon>
    </lineage>
</organism>
<reference evidence="6 7" key="1">
    <citation type="submission" date="2017-04" db="EMBL/GenBank/DDBJ databases">
        <title>Kefir bacterial isolates.</title>
        <authorList>
            <person name="Kim Y."/>
            <person name="Blasche S."/>
            <person name="Patil K.R."/>
        </authorList>
    </citation>
    <scope>NUCLEOTIDE SEQUENCE [LARGE SCALE GENOMIC DNA]</scope>
    <source>
        <strain evidence="6 7">KR</strain>
    </source>
</reference>
<dbReference type="EMBL" id="NCXK01000018">
    <property type="protein sequence ID" value="PAK77502.1"/>
    <property type="molecule type" value="Genomic_DNA"/>
</dbReference>
<keyword evidence="7" id="KW-1185">Reference proteome</keyword>
<dbReference type="AlphaFoldDB" id="A0A269XW38"/>
<feature type="chain" id="PRO_5013103100" evidence="4">
    <location>
        <begin position="34"/>
        <end position="365"/>
    </location>
</feature>
<keyword evidence="4" id="KW-0732">Signal</keyword>
<comment type="similarity">
    <text evidence="2">Belongs to the virb1 family.</text>
</comment>
<dbReference type="InterPro" id="IPR008258">
    <property type="entry name" value="Transglycosylase_SLT_dom_1"/>
</dbReference>